<evidence type="ECO:0000256" key="2">
    <source>
        <dbReference type="HAMAP-Rule" id="MF_00978"/>
    </source>
</evidence>
<dbReference type="InterPro" id="IPR013196">
    <property type="entry name" value="HTH_11"/>
</dbReference>
<name>A0A926HWD2_9FIRM</name>
<dbReference type="GO" id="GO:0016740">
    <property type="term" value="F:transferase activity"/>
    <property type="evidence" value="ECO:0007669"/>
    <property type="project" value="UniProtKB-ARBA"/>
</dbReference>
<dbReference type="HAMAP" id="MF_00978">
    <property type="entry name" value="Bifunct_BirA"/>
    <property type="match status" value="1"/>
</dbReference>
<dbReference type="PANTHER" id="PTHR12835:SF5">
    <property type="entry name" value="BIOTIN--PROTEIN LIGASE"/>
    <property type="match status" value="1"/>
</dbReference>
<dbReference type="Gene3D" id="3.30.930.10">
    <property type="entry name" value="Bira Bifunctional Protein, Domain 2"/>
    <property type="match status" value="1"/>
</dbReference>
<dbReference type="GO" id="GO:0004077">
    <property type="term" value="F:biotin--[biotin carboxyl-carrier protein] ligase activity"/>
    <property type="evidence" value="ECO:0007669"/>
    <property type="project" value="UniProtKB-UniRule"/>
</dbReference>
<dbReference type="CDD" id="cd16442">
    <property type="entry name" value="BPL"/>
    <property type="match status" value="1"/>
</dbReference>
<evidence type="ECO:0000313" key="4">
    <source>
        <dbReference type="EMBL" id="MBC8538233.1"/>
    </source>
</evidence>
<evidence type="ECO:0000256" key="1">
    <source>
        <dbReference type="ARBA" id="ARBA00022598"/>
    </source>
</evidence>
<keyword evidence="2" id="KW-0678">Repressor</keyword>
<dbReference type="Gene3D" id="2.30.30.100">
    <property type="match status" value="1"/>
</dbReference>
<dbReference type="Proteomes" id="UP000617951">
    <property type="component" value="Unassembled WGS sequence"/>
</dbReference>
<keyword evidence="1 2" id="KW-0436">Ligase</keyword>
<evidence type="ECO:0000313" key="5">
    <source>
        <dbReference type="Proteomes" id="UP000617951"/>
    </source>
</evidence>
<dbReference type="NCBIfam" id="TIGR00121">
    <property type="entry name" value="birA_ligase"/>
    <property type="match status" value="1"/>
</dbReference>
<dbReference type="Pfam" id="PF03099">
    <property type="entry name" value="BPL_LplA_LipB"/>
    <property type="match status" value="1"/>
</dbReference>
<dbReference type="SUPFAM" id="SSF55681">
    <property type="entry name" value="Class II aaRS and biotin synthetases"/>
    <property type="match status" value="1"/>
</dbReference>
<comment type="function">
    <text evidence="2">Acts both as a biotin--[acetyl-CoA-carboxylase] ligase and a repressor.</text>
</comment>
<organism evidence="4 5">
    <name type="scientific">Guopingia tenuis</name>
    <dbReference type="NCBI Taxonomy" id="2763656"/>
    <lineage>
        <taxon>Bacteria</taxon>
        <taxon>Bacillati</taxon>
        <taxon>Bacillota</taxon>
        <taxon>Clostridia</taxon>
        <taxon>Christensenellales</taxon>
        <taxon>Christensenellaceae</taxon>
        <taxon>Guopingia</taxon>
    </lineage>
</organism>
<keyword evidence="2" id="KW-0547">Nucleotide-binding</keyword>
<reference evidence="4" key="1">
    <citation type="submission" date="2020-08" db="EMBL/GenBank/DDBJ databases">
        <title>Genome public.</title>
        <authorList>
            <person name="Liu C."/>
            <person name="Sun Q."/>
        </authorList>
    </citation>
    <scope>NUCLEOTIDE SEQUENCE</scope>
    <source>
        <strain evidence="4">NSJ-63</strain>
    </source>
</reference>
<dbReference type="InterPro" id="IPR030855">
    <property type="entry name" value="Bifunct_BirA"/>
</dbReference>
<dbReference type="InterPro" id="IPR004143">
    <property type="entry name" value="BPL_LPL_catalytic"/>
</dbReference>
<dbReference type="InterPro" id="IPR045864">
    <property type="entry name" value="aa-tRNA-synth_II/BPL/LPL"/>
</dbReference>
<keyword evidence="2" id="KW-0804">Transcription</keyword>
<dbReference type="GO" id="GO:0005524">
    <property type="term" value="F:ATP binding"/>
    <property type="evidence" value="ECO:0007669"/>
    <property type="project" value="UniProtKB-UniRule"/>
</dbReference>
<keyword evidence="2" id="KW-0238">DNA-binding</keyword>
<comment type="caution">
    <text evidence="4">The sequence shown here is derived from an EMBL/GenBank/DDBJ whole genome shotgun (WGS) entry which is preliminary data.</text>
</comment>
<accession>A0A926HWD2</accession>
<dbReference type="GO" id="GO:0005737">
    <property type="term" value="C:cytoplasm"/>
    <property type="evidence" value="ECO:0007669"/>
    <property type="project" value="TreeGrafter"/>
</dbReference>
<keyword evidence="2" id="KW-0805">Transcription regulation</keyword>
<dbReference type="PROSITE" id="PS51733">
    <property type="entry name" value="BPL_LPL_CATALYTIC"/>
    <property type="match status" value="1"/>
</dbReference>
<dbReference type="RefSeq" id="WP_249279999.1">
    <property type="nucleotide sequence ID" value="NZ_JACRSS010000001.1"/>
</dbReference>
<dbReference type="GO" id="GO:0009249">
    <property type="term" value="P:protein lipoylation"/>
    <property type="evidence" value="ECO:0007669"/>
    <property type="project" value="UniProtKB-ARBA"/>
</dbReference>
<proteinExistence type="inferred from homology"/>
<keyword evidence="2" id="KW-0092">Biotin</keyword>
<dbReference type="GO" id="GO:0003677">
    <property type="term" value="F:DNA binding"/>
    <property type="evidence" value="ECO:0007669"/>
    <property type="project" value="UniProtKB-UniRule"/>
</dbReference>
<gene>
    <name evidence="2" type="primary">birA</name>
    <name evidence="4" type="ORF">H8693_04725</name>
</gene>
<dbReference type="InterPro" id="IPR004408">
    <property type="entry name" value="Biotin_CoA_COase_ligase"/>
</dbReference>
<dbReference type="InterPro" id="IPR036388">
    <property type="entry name" value="WH-like_DNA-bd_sf"/>
</dbReference>
<keyword evidence="2" id="KW-0067">ATP-binding</keyword>
<feature type="DNA-binding region" description="H-T-H motif" evidence="2">
    <location>
        <begin position="21"/>
        <end position="40"/>
    </location>
</feature>
<comment type="catalytic activity">
    <reaction evidence="2">
        <text>biotin + L-lysyl-[protein] + ATP = N(6)-biotinyl-L-lysyl-[protein] + AMP + diphosphate + H(+)</text>
        <dbReference type="Rhea" id="RHEA:11756"/>
        <dbReference type="Rhea" id="RHEA-COMP:9752"/>
        <dbReference type="Rhea" id="RHEA-COMP:10505"/>
        <dbReference type="ChEBI" id="CHEBI:15378"/>
        <dbReference type="ChEBI" id="CHEBI:29969"/>
        <dbReference type="ChEBI" id="CHEBI:30616"/>
        <dbReference type="ChEBI" id="CHEBI:33019"/>
        <dbReference type="ChEBI" id="CHEBI:57586"/>
        <dbReference type="ChEBI" id="CHEBI:83144"/>
        <dbReference type="ChEBI" id="CHEBI:456215"/>
        <dbReference type="EC" id="6.3.4.15"/>
    </reaction>
</comment>
<feature type="binding site" evidence="2">
    <location>
        <begin position="119"/>
        <end position="121"/>
    </location>
    <ligand>
        <name>biotin</name>
        <dbReference type="ChEBI" id="CHEBI:57586"/>
    </ligand>
</feature>
<dbReference type="AlphaFoldDB" id="A0A926HWD2"/>
<dbReference type="EMBL" id="JACRSS010000001">
    <property type="protein sequence ID" value="MBC8538233.1"/>
    <property type="molecule type" value="Genomic_DNA"/>
</dbReference>
<dbReference type="Pfam" id="PF08279">
    <property type="entry name" value="HTH_11"/>
    <property type="match status" value="1"/>
</dbReference>
<dbReference type="InterPro" id="IPR036390">
    <property type="entry name" value="WH_DNA-bd_sf"/>
</dbReference>
<feature type="binding site" evidence="2">
    <location>
        <position position="115"/>
    </location>
    <ligand>
        <name>biotin</name>
        <dbReference type="ChEBI" id="CHEBI:57586"/>
    </ligand>
</feature>
<dbReference type="Gene3D" id="1.10.10.10">
    <property type="entry name" value="Winged helix-like DNA-binding domain superfamily/Winged helix DNA-binding domain"/>
    <property type="match status" value="1"/>
</dbReference>
<sequence length="324" mass="35678">MTIKEKVAELLLRHRGEYISGEEMARHLGVSRAAVWKAVKQLESEGMCIQAATNRGYALSDAADILSPACISGYLRHPEVFAIQVEKTLDSTNRLARDLAQRGGREGTVVVAGEQTAGRGRLGRSFFSPGGTGVYFSLVLRPSPETEASLLTTAAAVAVAQAAEELAKRPAEIKWVNDIYMDGKKICGILTEGTYSIEEGRMESAVLGIGVNVSPPAEGFPEELRKKTGTILEKPGNNARSRLIARILEIFWEYYENLDAGTFYSEYRRRSLLLGKRVEILGKGRREPAEVLDIGRDFSLILQKKNGEIERLRAGEVEICYGKK</sequence>
<feature type="binding site" evidence="2">
    <location>
        <position position="185"/>
    </location>
    <ligand>
        <name>biotin</name>
        <dbReference type="ChEBI" id="CHEBI:57586"/>
    </ligand>
</feature>
<protein>
    <recommendedName>
        <fullName evidence="2">Bifunctional ligase/repressor BirA</fullName>
    </recommendedName>
    <alternativeName>
        <fullName evidence="2">Biotin--[acetyl-CoA-carboxylase] ligase</fullName>
        <ecNumber evidence="2">6.3.4.15</ecNumber>
    </alternativeName>
    <alternativeName>
        <fullName evidence="2">Biotin--protein ligase</fullName>
    </alternativeName>
    <alternativeName>
        <fullName evidence="2">Biotin-[acetyl-CoA carboxylase] synthetase</fullName>
    </alternativeName>
</protein>
<comment type="similarity">
    <text evidence="2">Belongs to the biotin--protein ligase family.</text>
</comment>
<evidence type="ECO:0000259" key="3">
    <source>
        <dbReference type="PROSITE" id="PS51733"/>
    </source>
</evidence>
<dbReference type="PANTHER" id="PTHR12835">
    <property type="entry name" value="BIOTIN PROTEIN LIGASE"/>
    <property type="match status" value="1"/>
</dbReference>
<keyword evidence="5" id="KW-1185">Reference proteome</keyword>
<feature type="domain" description="BPL/LPL catalytic" evidence="3">
    <location>
        <begin position="66"/>
        <end position="259"/>
    </location>
</feature>
<feature type="binding site" evidence="2">
    <location>
        <begin position="91"/>
        <end position="93"/>
    </location>
    <ligand>
        <name>biotin</name>
        <dbReference type="ChEBI" id="CHEBI:57586"/>
    </ligand>
</feature>
<dbReference type="SUPFAM" id="SSF46785">
    <property type="entry name" value="Winged helix' DNA-binding domain"/>
    <property type="match status" value="1"/>
</dbReference>
<dbReference type="EC" id="6.3.4.15" evidence="2"/>
<dbReference type="GO" id="GO:0006355">
    <property type="term" value="P:regulation of DNA-templated transcription"/>
    <property type="evidence" value="ECO:0007669"/>
    <property type="project" value="UniProtKB-UniRule"/>
</dbReference>